<gene>
    <name evidence="2" type="ORF">CXZ10_03050</name>
</gene>
<reference evidence="2 3" key="1">
    <citation type="submission" date="2017-12" db="EMBL/GenBank/DDBJ databases">
        <title>Anaerobic carbon monoxide metabolism by Pleomorphomonas carboxyditropha sp. nov., a new mesophilic hydrogenogenic carboxidotroph.</title>
        <authorList>
            <person name="Esquivel-Elizondo S."/>
            <person name="Krajmalnik-Brown R."/>
        </authorList>
    </citation>
    <scope>NUCLEOTIDE SEQUENCE [LARGE SCALE GENOMIC DNA]</scope>
    <source>
        <strain evidence="2 3">R5-392</strain>
    </source>
</reference>
<proteinExistence type="predicted"/>
<evidence type="ECO:0000313" key="3">
    <source>
        <dbReference type="Proteomes" id="UP000233491"/>
    </source>
</evidence>
<sequence>MPKGRTRWWVRALRFAAILLVAAGVAAGFLAWRLSQGPLFLPFLASRIEGAVTNAAPDVNIEVGLAGIELGDDLNPELVVRDIRLERPNDVAVSVNEMRIAARWPAPTDKHIPLDGVVLDHVLVSDIGPKVKVPPIDRVVLAVRQAVEENGLDFLEIRSFGFGIERPGKMRRDVVSDVSVTGSVREGHIVEAQAIGLGASGAVSLRLTSDLSATDERTVVNLETHGFDLADLASAKGRDDLNLAGSISLSGAITVAPGKGVTEAGWQVVLGPSLRFGDTEANALAGPVRLDFSWDPDKELISLNPSPIILDNGYLLAHGEVVPPRSDKLWSFDFKFEGQDVLSGIRTSDGRIAGSYDQSDEMLVMDDMHVEGAGISFTAAARASHRDGAAFAVLSGVSPRLPLAALKALWPITVAPEVRSWIGTHIHEGLVSNATVDLAMRGDQPGGSGMVAPEATLAFEFSKAVFTPFDDAPMIRDAVGRGKLTGNRFEIAVDSGWVDLGQGRRLDLQPSTFVVPVVNAKVPDGEVALRLSGSAAAGVALWNRLPFAEAADFSPDPADVAGEVMADLSIRLPLAAEIADTDIVYAGRVDLAGFAPGTPISGRSVTRGNLAIELHDGAAHVSGKALIDDAPADVFLTLPLSGDGEAKSVVKLNLDAAAAKSYGLDLGDMLGGVVAVEMTDTGTSRRVSVNLAKADISLPLVGFHKPAGKPGTLSFDLSSGSAGTTIDNLVLKAGAAEVEGQVKLNGAGDFIGANLTKFNFSTADRMTLKASRGSGGLKVAVSGSRLDARSLVANLLRRTSATGIPGDTALTLSATIANVFGEAGEQLDGLNLTAAITDGEIVDLSLTVQTSGGGSASATVQPAATGRAIKVEAGEVGRLLRFLGVYRRVYGGRATLTGVIDDRGILSARIDGNRWKVVAEPALAQLSTASRDGPTEGLSTADIRRLMFDVKFGNGMLSIGEGFIRTETAGLTMAGDVDFSKNALRLAGSYLPASQLDSVLAAIPLLGQTIFAGGGRSGLLGVSYRLSGPIDAPSLSVNPLSAIAPGIFRRLFELK</sequence>
<dbReference type="EMBL" id="PJNW01000002">
    <property type="protein sequence ID" value="PKR90373.1"/>
    <property type="molecule type" value="Genomic_DNA"/>
</dbReference>
<evidence type="ECO:0000256" key="1">
    <source>
        <dbReference type="SAM" id="Phobius"/>
    </source>
</evidence>
<feature type="transmembrane region" description="Helical" evidence="1">
    <location>
        <begin position="12"/>
        <end position="32"/>
    </location>
</feature>
<keyword evidence="1" id="KW-0812">Transmembrane</keyword>
<keyword evidence="3" id="KW-1185">Reference proteome</keyword>
<evidence type="ECO:0000313" key="2">
    <source>
        <dbReference type="EMBL" id="PKR90373.1"/>
    </source>
</evidence>
<organism evidence="2 3">
    <name type="scientific">Pleomorphomonas diazotrophica</name>
    <dbReference type="NCBI Taxonomy" id="1166257"/>
    <lineage>
        <taxon>Bacteria</taxon>
        <taxon>Pseudomonadati</taxon>
        <taxon>Pseudomonadota</taxon>
        <taxon>Alphaproteobacteria</taxon>
        <taxon>Hyphomicrobiales</taxon>
        <taxon>Pleomorphomonadaceae</taxon>
        <taxon>Pleomorphomonas</taxon>
    </lineage>
</organism>
<evidence type="ECO:0008006" key="4">
    <source>
        <dbReference type="Google" id="ProtNLM"/>
    </source>
</evidence>
<comment type="caution">
    <text evidence="2">The sequence shown here is derived from an EMBL/GenBank/DDBJ whole genome shotgun (WGS) entry which is preliminary data.</text>
</comment>
<protein>
    <recommendedName>
        <fullName evidence="4">AsmA-like C-terminal domain-containing protein</fullName>
    </recommendedName>
</protein>
<keyword evidence="1" id="KW-1133">Transmembrane helix</keyword>
<keyword evidence="1" id="KW-0472">Membrane</keyword>
<dbReference type="Proteomes" id="UP000233491">
    <property type="component" value="Unassembled WGS sequence"/>
</dbReference>
<dbReference type="AlphaFoldDB" id="A0A2N3M0M9"/>
<accession>A0A2N3M0M9</accession>
<name>A0A2N3M0M9_9HYPH</name>